<evidence type="ECO:0000256" key="1">
    <source>
        <dbReference type="ARBA" id="ARBA00004127"/>
    </source>
</evidence>
<dbReference type="InterPro" id="IPR010652">
    <property type="entry name" value="DUF1232"/>
</dbReference>
<feature type="transmembrane region" description="Helical" evidence="5">
    <location>
        <begin position="110"/>
        <end position="130"/>
    </location>
</feature>
<dbReference type="EMBL" id="FQZO01000002">
    <property type="protein sequence ID" value="SHI85780.1"/>
    <property type="molecule type" value="Genomic_DNA"/>
</dbReference>
<evidence type="ECO:0000256" key="4">
    <source>
        <dbReference type="ARBA" id="ARBA00023136"/>
    </source>
</evidence>
<feature type="transmembrane region" description="Helical" evidence="5">
    <location>
        <begin position="67"/>
        <end position="89"/>
    </location>
</feature>
<evidence type="ECO:0000313" key="8">
    <source>
        <dbReference type="Proteomes" id="UP000184080"/>
    </source>
</evidence>
<organism evidence="7 8">
    <name type="scientific">Clostridium amylolyticum</name>
    <dbReference type="NCBI Taxonomy" id="1121298"/>
    <lineage>
        <taxon>Bacteria</taxon>
        <taxon>Bacillati</taxon>
        <taxon>Bacillota</taxon>
        <taxon>Clostridia</taxon>
        <taxon>Eubacteriales</taxon>
        <taxon>Clostridiaceae</taxon>
        <taxon>Clostridium</taxon>
    </lineage>
</organism>
<evidence type="ECO:0000256" key="2">
    <source>
        <dbReference type="ARBA" id="ARBA00022692"/>
    </source>
</evidence>
<dbReference type="AlphaFoldDB" id="A0A1M6EKK7"/>
<evidence type="ECO:0000313" key="7">
    <source>
        <dbReference type="EMBL" id="SHI85780.1"/>
    </source>
</evidence>
<keyword evidence="8" id="KW-1185">Reference proteome</keyword>
<feature type="domain" description="DUF1232" evidence="6">
    <location>
        <begin position="43"/>
        <end position="79"/>
    </location>
</feature>
<dbReference type="GO" id="GO:0012505">
    <property type="term" value="C:endomembrane system"/>
    <property type="evidence" value="ECO:0007669"/>
    <property type="project" value="UniProtKB-SubCell"/>
</dbReference>
<dbReference type="Pfam" id="PF06803">
    <property type="entry name" value="DUF1232"/>
    <property type="match status" value="1"/>
</dbReference>
<keyword evidence="3 5" id="KW-1133">Transmembrane helix</keyword>
<evidence type="ECO:0000259" key="6">
    <source>
        <dbReference type="Pfam" id="PF06803"/>
    </source>
</evidence>
<reference evidence="7 8" key="1">
    <citation type="submission" date="2016-11" db="EMBL/GenBank/DDBJ databases">
        <authorList>
            <person name="Jaros S."/>
            <person name="Januszkiewicz K."/>
            <person name="Wedrychowicz H."/>
        </authorList>
    </citation>
    <scope>NUCLEOTIDE SEQUENCE [LARGE SCALE GENOMIC DNA]</scope>
    <source>
        <strain evidence="7 8">DSM 21864</strain>
    </source>
</reference>
<comment type="subcellular location">
    <subcellularLocation>
        <location evidence="1">Endomembrane system</location>
        <topology evidence="1">Multi-pass membrane protein</topology>
    </subcellularLocation>
</comment>
<dbReference type="Proteomes" id="UP000184080">
    <property type="component" value="Unassembled WGS sequence"/>
</dbReference>
<gene>
    <name evidence="7" type="ORF">SAMN05444401_1598</name>
</gene>
<keyword evidence="4 5" id="KW-0472">Membrane</keyword>
<proteinExistence type="predicted"/>
<keyword evidence="2 5" id="KW-0812">Transmembrane</keyword>
<dbReference type="STRING" id="1121298.SAMN05444401_1598"/>
<sequence length="135" mass="15307">MILDSKFRRTSMLDKIKEKAKALKLEIKVLYLAYKNKDTPWYAKFVAAIVVAYALSPIDLIPDFIPILGYLDDLILLPLGIALAIKLIPNHVLEKCRKLAKEEGQQGKPKIMWGAVIIVIIWCIIGYLIIDNCLL</sequence>
<name>A0A1M6EKK7_9CLOT</name>
<evidence type="ECO:0000256" key="5">
    <source>
        <dbReference type="SAM" id="Phobius"/>
    </source>
</evidence>
<evidence type="ECO:0000256" key="3">
    <source>
        <dbReference type="ARBA" id="ARBA00022989"/>
    </source>
</evidence>
<protein>
    <submittedName>
        <fullName evidence="7">Uncharacterized membrane protein YkvA, DUF1232 family</fullName>
    </submittedName>
</protein>
<accession>A0A1M6EKK7</accession>
<feature type="transmembrane region" description="Helical" evidence="5">
    <location>
        <begin position="41"/>
        <end position="61"/>
    </location>
</feature>